<evidence type="ECO:0000313" key="2">
    <source>
        <dbReference type="Proteomes" id="UP000053690"/>
    </source>
</evidence>
<gene>
    <name evidence="1" type="ORF">AVO44_20195</name>
</gene>
<comment type="caution">
    <text evidence="1">The sequence shown here is derived from an EMBL/GenBank/DDBJ whole genome shotgun (WGS) entry which is preliminary data.</text>
</comment>
<dbReference type="Proteomes" id="UP000053690">
    <property type="component" value="Unassembled WGS sequence"/>
</dbReference>
<name>A0A0X3TBX9_9RHOB</name>
<accession>A0A0X3TBX9</accession>
<proteinExistence type="predicted"/>
<protein>
    <submittedName>
        <fullName evidence="1">Uncharacterized protein</fullName>
    </submittedName>
</protein>
<sequence length="71" mass="7940">MEKSLHIGTFLTKVTVSTSGFLQAPEWLQKKKTVSRPGNEQPSLFTRNACLYGNEMNRLLNSRLLADETAA</sequence>
<evidence type="ECO:0000313" key="1">
    <source>
        <dbReference type="EMBL" id="KUJ73294.1"/>
    </source>
</evidence>
<dbReference type="AlphaFoldDB" id="A0A0X3TBX9"/>
<dbReference type="EMBL" id="LQBP01000019">
    <property type="protein sequence ID" value="KUJ73294.1"/>
    <property type="molecule type" value="Genomic_DNA"/>
</dbReference>
<reference evidence="2" key="1">
    <citation type="submission" date="2015-12" db="EMBL/GenBank/DDBJ databases">
        <authorList>
            <person name="Zhang G."/>
            <person name="Stingl U."/>
        </authorList>
    </citation>
    <scope>NUCLEOTIDE SEQUENCE [LARGE SCALE GENOMIC DNA]</scope>
    <source>
        <strain evidence="2">ZGT108</strain>
    </source>
</reference>
<organism evidence="1 2">
    <name type="scientific">Ruegeria profundi</name>
    <dbReference type="NCBI Taxonomy" id="1685378"/>
    <lineage>
        <taxon>Bacteria</taxon>
        <taxon>Pseudomonadati</taxon>
        <taxon>Pseudomonadota</taxon>
        <taxon>Alphaproteobacteria</taxon>
        <taxon>Rhodobacterales</taxon>
        <taxon>Roseobacteraceae</taxon>
        <taxon>Ruegeria</taxon>
    </lineage>
</organism>
<keyword evidence="2" id="KW-1185">Reference proteome</keyword>